<organism evidence="2 3">
    <name type="scientific">Candidatus Doudnabacteria bacterium RIFCSPLOWO2_02_FULL_48_13</name>
    <dbReference type="NCBI Taxonomy" id="1817845"/>
    <lineage>
        <taxon>Bacteria</taxon>
        <taxon>Candidatus Doudnaibacteriota</taxon>
    </lineage>
</organism>
<dbReference type="GO" id="GO:1901135">
    <property type="term" value="P:carbohydrate derivative metabolic process"/>
    <property type="evidence" value="ECO:0007669"/>
    <property type="project" value="InterPro"/>
</dbReference>
<comment type="caution">
    <text evidence="2">The sequence shown here is derived from an EMBL/GenBank/DDBJ whole genome shotgun (WGS) entry which is preliminary data.</text>
</comment>
<reference evidence="2 3" key="1">
    <citation type="journal article" date="2016" name="Nat. Commun.">
        <title>Thousands of microbial genomes shed light on interconnected biogeochemical processes in an aquifer system.</title>
        <authorList>
            <person name="Anantharaman K."/>
            <person name="Brown C.T."/>
            <person name="Hug L.A."/>
            <person name="Sharon I."/>
            <person name="Castelle C.J."/>
            <person name="Probst A.J."/>
            <person name="Thomas B.C."/>
            <person name="Singh A."/>
            <person name="Wilkins M.J."/>
            <person name="Karaoz U."/>
            <person name="Brodie E.L."/>
            <person name="Williams K.H."/>
            <person name="Hubbard S.S."/>
            <person name="Banfield J.F."/>
        </authorList>
    </citation>
    <scope>NUCLEOTIDE SEQUENCE [LARGE SCALE GENOMIC DNA]</scope>
</reference>
<dbReference type="SUPFAM" id="SSF53697">
    <property type="entry name" value="SIS domain"/>
    <property type="match status" value="1"/>
</dbReference>
<dbReference type="InterPro" id="IPR046348">
    <property type="entry name" value="SIS_dom_sf"/>
</dbReference>
<sequence length="184" mass="19521">MTKDNFLETSGILAKLAETETEKIITAANLIAESFKAGGKILACGNGGSAADAQHFVAEFVARHNAGQPALPAIALNSDTSVVTALSNDYSFESVFAGQIEGLGREGDILVAISTSGKSPNILAAIDEARQKKMKIIALVGSSVNETVKNSDLYFSVPSDSTQRVQEVHMVILHCIWELLKTNN</sequence>
<accession>A0A1F5QAU9</accession>
<dbReference type="InterPro" id="IPR050099">
    <property type="entry name" value="SIS_GmhA/DiaA_subfam"/>
</dbReference>
<dbReference type="Proteomes" id="UP000177235">
    <property type="component" value="Unassembled WGS sequence"/>
</dbReference>
<proteinExistence type="predicted"/>
<dbReference type="EMBL" id="MFFF01000021">
    <property type="protein sequence ID" value="OGE99321.1"/>
    <property type="molecule type" value="Genomic_DNA"/>
</dbReference>
<dbReference type="PROSITE" id="PS51464">
    <property type="entry name" value="SIS"/>
    <property type="match status" value="1"/>
</dbReference>
<dbReference type="PANTHER" id="PTHR30390">
    <property type="entry name" value="SEDOHEPTULOSE 7-PHOSPHATE ISOMERASE / DNAA INITIATOR-ASSOCIATING FACTOR FOR REPLICATION INITIATION"/>
    <property type="match status" value="1"/>
</dbReference>
<dbReference type="Pfam" id="PF13580">
    <property type="entry name" value="SIS_2"/>
    <property type="match status" value="1"/>
</dbReference>
<dbReference type="GO" id="GO:0097367">
    <property type="term" value="F:carbohydrate derivative binding"/>
    <property type="evidence" value="ECO:0007669"/>
    <property type="project" value="InterPro"/>
</dbReference>
<gene>
    <name evidence="2" type="ORF">A3J05_00175</name>
</gene>
<dbReference type="AlphaFoldDB" id="A0A1F5QAU9"/>
<name>A0A1F5QAU9_9BACT</name>
<feature type="domain" description="SIS" evidence="1">
    <location>
        <begin position="31"/>
        <end position="184"/>
    </location>
</feature>
<evidence type="ECO:0000313" key="3">
    <source>
        <dbReference type="Proteomes" id="UP000177235"/>
    </source>
</evidence>
<dbReference type="Gene3D" id="3.40.50.10490">
    <property type="entry name" value="Glucose-6-phosphate isomerase like protein, domain 1"/>
    <property type="match status" value="1"/>
</dbReference>
<evidence type="ECO:0000313" key="2">
    <source>
        <dbReference type="EMBL" id="OGE99321.1"/>
    </source>
</evidence>
<dbReference type="InterPro" id="IPR035461">
    <property type="entry name" value="GmhA/DiaA"/>
</dbReference>
<evidence type="ECO:0000259" key="1">
    <source>
        <dbReference type="PROSITE" id="PS51464"/>
    </source>
</evidence>
<dbReference type="CDD" id="cd05006">
    <property type="entry name" value="SIS_GmhA"/>
    <property type="match status" value="1"/>
</dbReference>
<protein>
    <recommendedName>
        <fullName evidence="1">SIS domain-containing protein</fullName>
    </recommendedName>
</protein>
<dbReference type="InterPro" id="IPR001347">
    <property type="entry name" value="SIS_dom"/>
</dbReference>